<feature type="coiled-coil region" evidence="1">
    <location>
        <begin position="116"/>
        <end position="150"/>
    </location>
</feature>
<gene>
    <name evidence="3" type="ORF">Ptr86124_002380</name>
</gene>
<dbReference type="EMBL" id="NRDI02000002">
    <property type="protein sequence ID" value="KAI1519252.1"/>
    <property type="molecule type" value="Genomic_DNA"/>
</dbReference>
<feature type="compositionally biased region" description="Polar residues" evidence="2">
    <location>
        <begin position="16"/>
        <end position="26"/>
    </location>
</feature>
<name>A0A2W1GPL0_9PLEO</name>
<dbReference type="AlphaFoldDB" id="A0A2W1GPL0"/>
<protein>
    <submittedName>
        <fullName evidence="3">Uncharacterized protein</fullName>
    </submittedName>
</protein>
<organism evidence="3 4">
    <name type="scientific">Pyrenophora tritici-repentis</name>
    <dbReference type="NCBI Taxonomy" id="45151"/>
    <lineage>
        <taxon>Eukaryota</taxon>
        <taxon>Fungi</taxon>
        <taxon>Dikarya</taxon>
        <taxon>Ascomycota</taxon>
        <taxon>Pezizomycotina</taxon>
        <taxon>Dothideomycetes</taxon>
        <taxon>Pleosporomycetidae</taxon>
        <taxon>Pleosporales</taxon>
        <taxon>Pleosporineae</taxon>
        <taxon>Pleosporaceae</taxon>
        <taxon>Pyrenophora</taxon>
    </lineage>
</organism>
<evidence type="ECO:0000313" key="3">
    <source>
        <dbReference type="EMBL" id="KAI1519252.1"/>
    </source>
</evidence>
<reference evidence="4" key="1">
    <citation type="journal article" date="2022" name="Microb. Genom.">
        <title>A global pangenome for the wheat fungal pathogen Pyrenophora tritici-repentis and prediction of effector protein structural homology.</title>
        <authorList>
            <person name="Moolhuijzen P.M."/>
            <person name="See P.T."/>
            <person name="Shi G."/>
            <person name="Powell H.R."/>
            <person name="Cockram J."/>
            <person name="Jorgensen L.N."/>
            <person name="Benslimane H."/>
            <person name="Strelkov S.E."/>
            <person name="Turner J."/>
            <person name="Liu Z."/>
            <person name="Moffat C.S."/>
        </authorList>
    </citation>
    <scope>NUCLEOTIDE SEQUENCE [LARGE SCALE GENOMIC DNA]</scope>
</reference>
<keyword evidence="1" id="KW-0175">Coiled coil</keyword>
<comment type="caution">
    <text evidence="3">The sequence shown here is derived from an EMBL/GenBank/DDBJ whole genome shotgun (WGS) entry which is preliminary data.</text>
</comment>
<dbReference type="OMA" id="YKERCEY"/>
<proteinExistence type="predicted"/>
<dbReference type="Proteomes" id="UP000249757">
    <property type="component" value="Unassembled WGS sequence"/>
</dbReference>
<evidence type="ECO:0000256" key="1">
    <source>
        <dbReference type="SAM" id="Coils"/>
    </source>
</evidence>
<keyword evidence="4" id="KW-1185">Reference proteome</keyword>
<accession>A0A2W1GPL0</accession>
<evidence type="ECO:0000313" key="4">
    <source>
        <dbReference type="Proteomes" id="UP000249757"/>
    </source>
</evidence>
<sequence length="286" mass="33125">MAAAHWPARKIPLHRSSLQTTSTPHSRQGDTPVKPENDERLSRIRQFRAYAQLSLPQQSPNRWIVAYYKAVEYGRRKKADYLQLTGQFLEKEQKVDKANHVLRERNGQILKLQAQLTNLRLKVNNRDQTIHELENELRELKSTKKQSWQRQVNETTASSPTERRPYILTHVLHHSAAVRNHPSYEHPEAPRKNVKVDFSRFIPCLHYPTGTGKVGPGHYGSNVHWDLGLCQVHFRTPGVCKYKERCEYRDAPLDVNERQYIRFFEHKGPAFLASTDAILAAKHSAA</sequence>
<evidence type="ECO:0000256" key="2">
    <source>
        <dbReference type="SAM" id="MobiDB-lite"/>
    </source>
</evidence>
<feature type="region of interest" description="Disordered" evidence="2">
    <location>
        <begin position="12"/>
        <end position="37"/>
    </location>
</feature>